<comment type="subunit">
    <text evidence="16">Homodimer. Forms both dimers and octamers; a tightly-associated dimer and a ring-like octamer.</text>
</comment>
<evidence type="ECO:0000256" key="4">
    <source>
        <dbReference type="ARBA" id="ARBA00022559"/>
    </source>
</evidence>
<dbReference type="Pfam" id="PF00578">
    <property type="entry name" value="AhpC-TSA"/>
    <property type="match status" value="1"/>
</dbReference>
<dbReference type="InterPro" id="IPR000866">
    <property type="entry name" value="AhpC/TSA"/>
</dbReference>
<proteinExistence type="inferred from homology"/>
<comment type="caution">
    <text evidence="23">The sequence shown here is derived from an EMBL/GenBank/DDBJ whole genome shotgun (WGS) entry which is preliminary data.</text>
</comment>
<evidence type="ECO:0000313" key="24">
    <source>
        <dbReference type="Proteomes" id="UP000652013"/>
    </source>
</evidence>
<feature type="domain" description="Thioredoxin" evidence="22">
    <location>
        <begin position="1"/>
        <end position="150"/>
    </location>
</feature>
<evidence type="ECO:0000256" key="14">
    <source>
        <dbReference type="ARBA" id="ARBA00056930"/>
    </source>
</evidence>
<dbReference type="InterPro" id="IPR024706">
    <property type="entry name" value="Peroxiredoxin_AhpC-typ"/>
</dbReference>
<name>A0A8J3YEE3_9ACTN</name>
<evidence type="ECO:0000256" key="13">
    <source>
        <dbReference type="ARBA" id="ARBA00052774"/>
    </source>
</evidence>
<evidence type="ECO:0000256" key="11">
    <source>
        <dbReference type="ARBA" id="ARBA00041373"/>
    </source>
</evidence>
<evidence type="ECO:0000256" key="17">
    <source>
        <dbReference type="ARBA" id="ARBA00067009"/>
    </source>
</evidence>
<dbReference type="EC" id="1.11.1.29" evidence="17"/>
<organism evidence="23 24">
    <name type="scientific">Spirilliplanes yamanashiensis</name>
    <dbReference type="NCBI Taxonomy" id="42233"/>
    <lineage>
        <taxon>Bacteria</taxon>
        <taxon>Bacillati</taxon>
        <taxon>Actinomycetota</taxon>
        <taxon>Actinomycetes</taxon>
        <taxon>Micromonosporales</taxon>
        <taxon>Micromonosporaceae</taxon>
        <taxon>Spirilliplanes</taxon>
    </lineage>
</organism>
<dbReference type="PIRSF" id="PIRSF000239">
    <property type="entry name" value="AHPC"/>
    <property type="match status" value="1"/>
</dbReference>
<comment type="function">
    <text evidence="1">Thiol-specific peroxidase that catalyzes the reduction of hydrogen peroxide and organic hydroperoxides to water and alcohols, respectively. Plays a role in cell protection against oxidative stress by detoxifying peroxides and as sensor of hydrogen peroxide-mediated signaling events.</text>
</comment>
<dbReference type="FunFam" id="3.40.30.10:FF:000118">
    <property type="entry name" value="Peroxiredoxin AhpE"/>
    <property type="match status" value="1"/>
</dbReference>
<dbReference type="Gene3D" id="3.40.30.10">
    <property type="entry name" value="Glutaredoxin"/>
    <property type="match status" value="1"/>
</dbReference>
<comment type="similarity">
    <text evidence="15">Belongs to the peroxiredoxin family. AhpE subfamily.</text>
</comment>
<accession>A0A8J3YEE3</accession>
<dbReference type="GO" id="GO:0005737">
    <property type="term" value="C:cytoplasm"/>
    <property type="evidence" value="ECO:0007669"/>
    <property type="project" value="TreeGrafter"/>
</dbReference>
<evidence type="ECO:0000259" key="22">
    <source>
        <dbReference type="PROSITE" id="PS51352"/>
    </source>
</evidence>
<dbReference type="Proteomes" id="UP000652013">
    <property type="component" value="Unassembled WGS sequence"/>
</dbReference>
<evidence type="ECO:0000256" key="21">
    <source>
        <dbReference type="PIRSR" id="PIRSR000239-1"/>
    </source>
</evidence>
<evidence type="ECO:0000256" key="3">
    <source>
        <dbReference type="ARBA" id="ARBA00013017"/>
    </source>
</evidence>
<protein>
    <recommendedName>
        <fullName evidence="18">Alkyl hydroperoxide reductase E</fullName>
        <ecNumber evidence="3">1.11.1.24</ecNumber>
        <ecNumber evidence="17">1.11.1.29</ecNumber>
    </recommendedName>
    <alternativeName>
        <fullName evidence="11">Bacterioferritin comigratory protein</fullName>
    </alternativeName>
    <alternativeName>
        <fullName evidence="19">Mycoredoxin-dependent peroxiredoxin</fullName>
    </alternativeName>
    <alternativeName>
        <fullName evidence="20">Peroxiredoxin AhpE</fullName>
    </alternativeName>
    <alternativeName>
        <fullName evidence="9">Thioredoxin peroxidase</fullName>
    </alternativeName>
</protein>
<evidence type="ECO:0000256" key="12">
    <source>
        <dbReference type="ARBA" id="ARBA00049091"/>
    </source>
</evidence>
<reference evidence="23" key="1">
    <citation type="submission" date="2021-01" db="EMBL/GenBank/DDBJ databases">
        <title>Whole genome shotgun sequence of Spirilliplanes yamanashiensis NBRC 15828.</title>
        <authorList>
            <person name="Komaki H."/>
            <person name="Tamura T."/>
        </authorList>
    </citation>
    <scope>NUCLEOTIDE SEQUENCE</scope>
    <source>
        <strain evidence="23">NBRC 15828</strain>
    </source>
</reference>
<evidence type="ECO:0000256" key="20">
    <source>
        <dbReference type="ARBA" id="ARBA00083736"/>
    </source>
</evidence>
<comment type="subunit">
    <text evidence="2">Monomer.</text>
</comment>
<comment type="catalytic activity">
    <reaction evidence="13">
        <text>[mycoredoxin]-L-dithiol + a hydroperoxide = [mycoredoxin]-L-disulfide + an alcohol + H2O</text>
        <dbReference type="Rhea" id="RHEA:62640"/>
        <dbReference type="Rhea" id="RHEA-COMP:16137"/>
        <dbReference type="Rhea" id="RHEA-COMP:16138"/>
        <dbReference type="ChEBI" id="CHEBI:15377"/>
        <dbReference type="ChEBI" id="CHEBI:29950"/>
        <dbReference type="ChEBI" id="CHEBI:30879"/>
        <dbReference type="ChEBI" id="CHEBI:35924"/>
        <dbReference type="ChEBI" id="CHEBI:50058"/>
        <dbReference type="EC" id="1.11.1.29"/>
    </reaction>
</comment>
<dbReference type="PANTHER" id="PTHR42801:SF20">
    <property type="entry name" value="ALKYL HYDROPEROXIDE REDUCTASE E"/>
    <property type="match status" value="1"/>
</dbReference>
<dbReference type="InterPro" id="IPR050924">
    <property type="entry name" value="Peroxiredoxin_BCP/PrxQ"/>
</dbReference>
<dbReference type="PANTHER" id="PTHR42801">
    <property type="entry name" value="THIOREDOXIN-DEPENDENT PEROXIDE REDUCTASE"/>
    <property type="match status" value="1"/>
</dbReference>
<evidence type="ECO:0000313" key="23">
    <source>
        <dbReference type="EMBL" id="GIJ06182.1"/>
    </source>
</evidence>
<dbReference type="CDD" id="cd03018">
    <property type="entry name" value="PRX_AhpE_like"/>
    <property type="match status" value="1"/>
</dbReference>
<evidence type="ECO:0000256" key="1">
    <source>
        <dbReference type="ARBA" id="ARBA00003330"/>
    </source>
</evidence>
<evidence type="ECO:0000256" key="15">
    <source>
        <dbReference type="ARBA" id="ARBA00060973"/>
    </source>
</evidence>
<evidence type="ECO:0000256" key="19">
    <source>
        <dbReference type="ARBA" id="ARBA00082991"/>
    </source>
</evidence>
<keyword evidence="8" id="KW-0676">Redox-active center</keyword>
<comment type="function">
    <text evidence="14">Thiol-specific peroxidase that catalyzes the reduction of hydrogen peroxide and organic hydroperoxides to water and alcohols, respectively. Plays a role in cell protection against oxidative stress by detoxifying peroxides. May represent an important antioxidant defense against cytotoxic peroxides, especially peroxynitrite, which can be formed by activated macrophages during infection.</text>
</comment>
<evidence type="ECO:0000256" key="6">
    <source>
        <dbReference type="ARBA" id="ARBA00023002"/>
    </source>
</evidence>
<keyword evidence="4" id="KW-0575">Peroxidase</keyword>
<sequence length="150" mass="16894">MTGRTAPPFTLRDQHNQPVALHDFRGRKAVLLVFYPFAFSRTCEGELGEIRDNLALYQNETVQVLTVSCDSVYTHRVWAEQEKFTFPLLADFWPHGETARAYDAFDPTGGFANRGTFLIDPAGLIRFAELLGPGDTRDQSVWRAALDALD</sequence>
<dbReference type="AlphaFoldDB" id="A0A8J3YEE3"/>
<feature type="active site" description="Cysteine sulfenic acid (-SOH) intermediate; for peroxidase activity" evidence="21">
    <location>
        <position position="43"/>
    </location>
</feature>
<dbReference type="InterPro" id="IPR036249">
    <property type="entry name" value="Thioredoxin-like_sf"/>
</dbReference>
<keyword evidence="6" id="KW-0560">Oxidoreductase</keyword>
<dbReference type="RefSeq" id="WP_239107901.1">
    <property type="nucleotide sequence ID" value="NZ_BAAAGJ010000014.1"/>
</dbReference>
<keyword evidence="24" id="KW-1185">Reference proteome</keyword>
<dbReference type="InterPro" id="IPR013766">
    <property type="entry name" value="Thioredoxin_domain"/>
</dbReference>
<dbReference type="PROSITE" id="PS51352">
    <property type="entry name" value="THIOREDOXIN_2"/>
    <property type="match status" value="1"/>
</dbReference>
<evidence type="ECO:0000256" key="10">
    <source>
        <dbReference type="ARBA" id="ARBA00038489"/>
    </source>
</evidence>
<comment type="catalytic activity">
    <reaction evidence="12">
        <text>a hydroperoxide + [thioredoxin]-dithiol = an alcohol + [thioredoxin]-disulfide + H2O</text>
        <dbReference type="Rhea" id="RHEA:62620"/>
        <dbReference type="Rhea" id="RHEA-COMP:10698"/>
        <dbReference type="Rhea" id="RHEA-COMP:10700"/>
        <dbReference type="ChEBI" id="CHEBI:15377"/>
        <dbReference type="ChEBI" id="CHEBI:29950"/>
        <dbReference type="ChEBI" id="CHEBI:30879"/>
        <dbReference type="ChEBI" id="CHEBI:35924"/>
        <dbReference type="ChEBI" id="CHEBI:50058"/>
        <dbReference type="EC" id="1.11.1.24"/>
    </reaction>
</comment>
<comment type="similarity">
    <text evidence="10">Belongs to the peroxiredoxin family. BCP/PrxQ subfamily.</text>
</comment>
<dbReference type="EC" id="1.11.1.24" evidence="3"/>
<keyword evidence="5" id="KW-0049">Antioxidant</keyword>
<evidence type="ECO:0000256" key="18">
    <source>
        <dbReference type="ARBA" id="ARBA00068979"/>
    </source>
</evidence>
<dbReference type="EMBL" id="BOOY01000039">
    <property type="protein sequence ID" value="GIJ06182.1"/>
    <property type="molecule type" value="Genomic_DNA"/>
</dbReference>
<dbReference type="SUPFAM" id="SSF52833">
    <property type="entry name" value="Thioredoxin-like"/>
    <property type="match status" value="1"/>
</dbReference>
<evidence type="ECO:0000256" key="9">
    <source>
        <dbReference type="ARBA" id="ARBA00032824"/>
    </source>
</evidence>
<dbReference type="GO" id="GO:0045454">
    <property type="term" value="P:cell redox homeostasis"/>
    <property type="evidence" value="ECO:0007669"/>
    <property type="project" value="TreeGrafter"/>
</dbReference>
<gene>
    <name evidence="23" type="ORF">Sya03_55340</name>
</gene>
<dbReference type="GO" id="GO:0034599">
    <property type="term" value="P:cellular response to oxidative stress"/>
    <property type="evidence" value="ECO:0007669"/>
    <property type="project" value="TreeGrafter"/>
</dbReference>
<evidence type="ECO:0000256" key="8">
    <source>
        <dbReference type="ARBA" id="ARBA00023284"/>
    </source>
</evidence>
<keyword evidence="7" id="KW-1015">Disulfide bond</keyword>
<evidence type="ECO:0000256" key="16">
    <source>
        <dbReference type="ARBA" id="ARBA00065226"/>
    </source>
</evidence>
<dbReference type="GO" id="GO:0008379">
    <property type="term" value="F:thioredoxin peroxidase activity"/>
    <property type="evidence" value="ECO:0007669"/>
    <property type="project" value="TreeGrafter"/>
</dbReference>
<evidence type="ECO:0000256" key="5">
    <source>
        <dbReference type="ARBA" id="ARBA00022862"/>
    </source>
</evidence>
<evidence type="ECO:0000256" key="2">
    <source>
        <dbReference type="ARBA" id="ARBA00011245"/>
    </source>
</evidence>
<evidence type="ECO:0000256" key="7">
    <source>
        <dbReference type="ARBA" id="ARBA00023157"/>
    </source>
</evidence>